<organism evidence="2">
    <name type="scientific">Haemonchus placei</name>
    <name type="common">Barber's pole worm</name>
    <dbReference type="NCBI Taxonomy" id="6290"/>
    <lineage>
        <taxon>Eukaryota</taxon>
        <taxon>Metazoa</taxon>
        <taxon>Ecdysozoa</taxon>
        <taxon>Nematoda</taxon>
        <taxon>Chromadorea</taxon>
        <taxon>Rhabditida</taxon>
        <taxon>Rhabditina</taxon>
        <taxon>Rhabditomorpha</taxon>
        <taxon>Strongyloidea</taxon>
        <taxon>Trichostrongylidae</taxon>
        <taxon>Haemonchus</taxon>
    </lineage>
</organism>
<evidence type="ECO:0000313" key="2">
    <source>
        <dbReference type="WBParaSite" id="HPLM_0000436901-mRNA-1"/>
    </source>
</evidence>
<dbReference type="WBParaSite" id="HPLM_0000436901-mRNA-1">
    <property type="protein sequence ID" value="HPLM_0000436901-mRNA-1"/>
    <property type="gene ID" value="HPLM_0000436901"/>
</dbReference>
<keyword evidence="1" id="KW-1133">Transmembrane helix</keyword>
<keyword evidence="1" id="KW-0812">Transmembrane</keyword>
<sequence length="59" mass="6512">LNGSAFSFELHVYHRCIAGAFRESLCSQTQLTLPAPGLTLLHLVLASLTWAASNRKRRS</sequence>
<evidence type="ECO:0000256" key="1">
    <source>
        <dbReference type="SAM" id="Phobius"/>
    </source>
</evidence>
<proteinExistence type="predicted"/>
<name>A0A0N4W3H7_HAEPC</name>
<keyword evidence="1" id="KW-0472">Membrane</keyword>
<reference evidence="2" key="1">
    <citation type="submission" date="2017-02" db="UniProtKB">
        <authorList>
            <consortium name="WormBaseParasite"/>
        </authorList>
    </citation>
    <scope>IDENTIFICATION</scope>
</reference>
<accession>A0A0N4W3H7</accession>
<dbReference type="AlphaFoldDB" id="A0A0N4W3H7"/>
<protein>
    <submittedName>
        <fullName evidence="2">Alpha-carbonic anhydrase domain-containing protein</fullName>
    </submittedName>
</protein>
<feature type="transmembrane region" description="Helical" evidence="1">
    <location>
        <begin position="31"/>
        <end position="52"/>
    </location>
</feature>